<keyword evidence="3" id="KW-1185">Reference proteome</keyword>
<evidence type="ECO:0000256" key="1">
    <source>
        <dbReference type="SAM" id="Coils"/>
    </source>
</evidence>
<dbReference type="EMBL" id="JACGCI010000087">
    <property type="protein sequence ID" value="KAF6746880.1"/>
    <property type="molecule type" value="Genomic_DNA"/>
</dbReference>
<name>A0A8H6HH00_9AGAR</name>
<evidence type="ECO:0008006" key="4">
    <source>
        <dbReference type="Google" id="ProtNLM"/>
    </source>
</evidence>
<evidence type="ECO:0000313" key="2">
    <source>
        <dbReference type="EMBL" id="KAF6746880.1"/>
    </source>
</evidence>
<dbReference type="Proteomes" id="UP000521943">
    <property type="component" value="Unassembled WGS sequence"/>
</dbReference>
<reference evidence="2 3" key="1">
    <citation type="submission" date="2020-07" db="EMBL/GenBank/DDBJ databases">
        <title>Comparative genomics of pyrophilous fungi reveals a link between fire events and developmental genes.</title>
        <authorList>
            <consortium name="DOE Joint Genome Institute"/>
            <person name="Steindorff A.S."/>
            <person name="Carver A."/>
            <person name="Calhoun S."/>
            <person name="Stillman K."/>
            <person name="Liu H."/>
            <person name="Lipzen A."/>
            <person name="Pangilinan J."/>
            <person name="Labutti K."/>
            <person name="Bruns T.D."/>
            <person name="Grigoriev I.V."/>
        </authorList>
    </citation>
    <scope>NUCLEOTIDE SEQUENCE [LARGE SCALE GENOMIC DNA]</scope>
    <source>
        <strain evidence="2 3">CBS 144469</strain>
    </source>
</reference>
<organism evidence="2 3">
    <name type="scientific">Ephemerocybe angulata</name>
    <dbReference type="NCBI Taxonomy" id="980116"/>
    <lineage>
        <taxon>Eukaryota</taxon>
        <taxon>Fungi</taxon>
        <taxon>Dikarya</taxon>
        <taxon>Basidiomycota</taxon>
        <taxon>Agaricomycotina</taxon>
        <taxon>Agaricomycetes</taxon>
        <taxon>Agaricomycetidae</taxon>
        <taxon>Agaricales</taxon>
        <taxon>Agaricineae</taxon>
        <taxon>Psathyrellaceae</taxon>
        <taxon>Ephemerocybe</taxon>
    </lineage>
</organism>
<feature type="non-terminal residue" evidence="2">
    <location>
        <position position="126"/>
    </location>
</feature>
<gene>
    <name evidence="2" type="ORF">DFP72DRAFT_822436</name>
</gene>
<proteinExistence type="predicted"/>
<accession>A0A8H6HH00</accession>
<comment type="caution">
    <text evidence="2">The sequence shown here is derived from an EMBL/GenBank/DDBJ whole genome shotgun (WGS) entry which is preliminary data.</text>
</comment>
<protein>
    <recommendedName>
        <fullName evidence="4">F-box domain-containing protein</fullName>
    </recommendedName>
</protein>
<feature type="coiled-coil region" evidence="1">
    <location>
        <begin position="40"/>
        <end position="67"/>
    </location>
</feature>
<dbReference type="OrthoDB" id="3221235at2759"/>
<sequence length="126" mass="14356">MPDDQTSLSPFHQWLGTNNVLSGQDLAHLDSYLTNQLSTLAALDAEIASLTQKRKELSESIDAHKRLRSPIRRLPKELLLEIFILCLPDRHQPVLSEWKAPLLLTRVCKPWRILAMSAPVLWSSLH</sequence>
<keyword evidence="1" id="KW-0175">Coiled coil</keyword>
<evidence type="ECO:0000313" key="3">
    <source>
        <dbReference type="Proteomes" id="UP000521943"/>
    </source>
</evidence>
<dbReference type="AlphaFoldDB" id="A0A8H6HH00"/>